<dbReference type="RefSeq" id="WP_344608938.1">
    <property type="nucleotide sequence ID" value="NZ_BAAAHE010000048.1"/>
</dbReference>
<dbReference type="SUPFAM" id="SSF55961">
    <property type="entry name" value="Bet v1-like"/>
    <property type="match status" value="1"/>
</dbReference>
<reference evidence="2" key="1">
    <citation type="journal article" date="2019" name="Int. J. Syst. Evol. Microbiol.">
        <title>The Global Catalogue of Microorganisms (GCM) 10K type strain sequencing project: providing services to taxonomists for standard genome sequencing and annotation.</title>
        <authorList>
            <consortium name="The Broad Institute Genomics Platform"/>
            <consortium name="The Broad Institute Genome Sequencing Center for Infectious Disease"/>
            <person name="Wu L."/>
            <person name="Ma J."/>
        </authorList>
    </citation>
    <scope>NUCLEOTIDE SEQUENCE [LARGE SCALE GENOMIC DNA]</scope>
    <source>
        <strain evidence="2">JCM 10671</strain>
    </source>
</reference>
<protein>
    <submittedName>
        <fullName evidence="1">SRPBCC family protein</fullName>
    </submittedName>
</protein>
<sequence>MARTSRTMTGLSPAQVFLALHDGYTYDRWVVGTRNIRSADPEWPTPGTEIHYTIGYAPLRKDDKTVACAYEPDVKLELEAHAWPAGTARICFTVEEVDGGCVVHIDEHPLRGVAATLHNPVLDLLIKIRNVETLRRLEQRIRQMVVHR</sequence>
<comment type="caution">
    <text evidence="1">The sequence shown here is derived from an EMBL/GenBank/DDBJ whole genome shotgun (WGS) entry which is preliminary data.</text>
</comment>
<proteinExistence type="predicted"/>
<dbReference type="EMBL" id="BAAAHE010000048">
    <property type="protein sequence ID" value="GAA0635360.1"/>
    <property type="molecule type" value="Genomic_DNA"/>
</dbReference>
<gene>
    <name evidence="1" type="ORF">GCM10009547_44430</name>
</gene>
<keyword evidence="2" id="KW-1185">Reference proteome</keyword>
<organism evidence="1 2">
    <name type="scientific">Sporichthya brevicatena</name>
    <dbReference type="NCBI Taxonomy" id="171442"/>
    <lineage>
        <taxon>Bacteria</taxon>
        <taxon>Bacillati</taxon>
        <taxon>Actinomycetota</taxon>
        <taxon>Actinomycetes</taxon>
        <taxon>Sporichthyales</taxon>
        <taxon>Sporichthyaceae</taxon>
        <taxon>Sporichthya</taxon>
    </lineage>
</organism>
<accession>A0ABP3SIM5</accession>
<dbReference type="InterPro" id="IPR023393">
    <property type="entry name" value="START-like_dom_sf"/>
</dbReference>
<name>A0ABP3SIM5_9ACTN</name>
<evidence type="ECO:0000313" key="2">
    <source>
        <dbReference type="Proteomes" id="UP001500957"/>
    </source>
</evidence>
<evidence type="ECO:0000313" key="1">
    <source>
        <dbReference type="EMBL" id="GAA0635360.1"/>
    </source>
</evidence>
<dbReference type="Gene3D" id="3.30.530.20">
    <property type="match status" value="1"/>
</dbReference>
<dbReference type="Proteomes" id="UP001500957">
    <property type="component" value="Unassembled WGS sequence"/>
</dbReference>